<evidence type="ECO:0000313" key="1">
    <source>
        <dbReference type="EMBL" id="MDI4647410.1"/>
    </source>
</evidence>
<protein>
    <submittedName>
        <fullName evidence="1">Uncharacterized protein</fullName>
    </submittedName>
</protein>
<organism evidence="1 2">
    <name type="scientific">Cohnella hashimotonis</name>
    <dbReference type="NCBI Taxonomy" id="2826895"/>
    <lineage>
        <taxon>Bacteria</taxon>
        <taxon>Bacillati</taxon>
        <taxon>Bacillota</taxon>
        <taxon>Bacilli</taxon>
        <taxon>Bacillales</taxon>
        <taxon>Paenibacillaceae</taxon>
        <taxon>Cohnella</taxon>
    </lineage>
</organism>
<sequence>MHNNRISVSIRERPPLQGKDAERFIKRSKQNEENRKLSFRELMAKFEVEKHDFYQRIREQNEQPIRPVEDKVLKLKHKDLVCIQINYNDDTEKIIYVDWAGDNDYHNPNQKCYVSKEKEYFYMVIGEGKEIVNIFGPFETLEHIME</sequence>
<name>A0ABT6TM63_9BACL</name>
<proteinExistence type="predicted"/>
<evidence type="ECO:0000313" key="2">
    <source>
        <dbReference type="Proteomes" id="UP001161691"/>
    </source>
</evidence>
<dbReference type="RefSeq" id="WP_282910175.1">
    <property type="nucleotide sequence ID" value="NZ_JAGRPV010000001.1"/>
</dbReference>
<dbReference type="EMBL" id="JAGRPV010000001">
    <property type="protein sequence ID" value="MDI4647410.1"/>
    <property type="molecule type" value="Genomic_DNA"/>
</dbReference>
<gene>
    <name evidence="1" type="ORF">KB449_20730</name>
</gene>
<comment type="caution">
    <text evidence="1">The sequence shown here is derived from an EMBL/GenBank/DDBJ whole genome shotgun (WGS) entry which is preliminary data.</text>
</comment>
<dbReference type="Proteomes" id="UP001161691">
    <property type="component" value="Unassembled WGS sequence"/>
</dbReference>
<accession>A0ABT6TM63</accession>
<keyword evidence="2" id="KW-1185">Reference proteome</keyword>
<reference evidence="1" key="1">
    <citation type="submission" date="2023-04" db="EMBL/GenBank/DDBJ databases">
        <title>Comparative genomic analysis of Cohnella hashimotonis sp. nov., isolated from the International Space Station.</title>
        <authorList>
            <person name="Venkateswaran K."/>
            <person name="Simpson A."/>
        </authorList>
    </citation>
    <scope>NUCLEOTIDE SEQUENCE</scope>
    <source>
        <strain evidence="1">F6_2S_P_1</strain>
    </source>
</reference>